<name>A0A162S9Y4_9CLOT</name>
<dbReference type="Proteomes" id="UP000076603">
    <property type="component" value="Unassembled WGS sequence"/>
</dbReference>
<keyword evidence="3" id="KW-1185">Reference proteome</keyword>
<dbReference type="PROSITE" id="PS51257">
    <property type="entry name" value="PROKAR_LIPOPROTEIN"/>
    <property type="match status" value="1"/>
</dbReference>
<feature type="signal peptide" evidence="1">
    <location>
        <begin position="1"/>
        <end position="22"/>
    </location>
</feature>
<evidence type="ECO:0008006" key="4">
    <source>
        <dbReference type="Google" id="ProtNLM"/>
    </source>
</evidence>
<evidence type="ECO:0000313" key="3">
    <source>
        <dbReference type="Proteomes" id="UP000076603"/>
    </source>
</evidence>
<dbReference type="RefSeq" id="WP_066626053.1">
    <property type="nucleotide sequence ID" value="NZ_FQXL01000042.1"/>
</dbReference>
<proteinExistence type="predicted"/>
<feature type="chain" id="PRO_5038901829" description="Lipoprotein" evidence="1">
    <location>
        <begin position="23"/>
        <end position="409"/>
    </location>
</feature>
<evidence type="ECO:0000313" key="2">
    <source>
        <dbReference type="EMBL" id="KZL90963.1"/>
    </source>
</evidence>
<sequence length="409" mass="45315">MRNLKKLAAIGMAMAMTMSFFTGCSYEGKTLADALSKKVTSSEFKTEIGLRFTADNLSAEEKEGVTQIIPMINGSKLTMTGKVNESSDGKTGKLQSDVTVKSGSMPMDMNMSIWADTNLENDKTVVKEIIKVPSMLEQQMNGKQYLVLDSKTMQGDSTSVDFDKISTVSEDMQKKLSAVVTNSIMNFNPGFKFVTDRGYKNIKVPEGTKQVHVFQVKLDDKGFKQLVKYASSNLVNNKDARDFLKDYIITVMQFSNLNPEELKTSLAEVEKSFADFEKGLPEFNKQMNKTLSAFDAVPLVGAKGIVIEYAIDRAGYIVNEKGNIDLVFDSAKFIPVVQNLNGTSTTAEPNKITGVYNLGIDFDTTNFNINKNVEIKLPEVNEQNSIKFEDLMKEPEAKKTAIINTIAAR</sequence>
<dbReference type="STRING" id="1121326.CLMAG_38740"/>
<keyword evidence="1" id="KW-0732">Signal</keyword>
<dbReference type="EMBL" id="LWAE01000004">
    <property type="protein sequence ID" value="KZL90963.1"/>
    <property type="molecule type" value="Genomic_DNA"/>
</dbReference>
<accession>A0A162S9Y4</accession>
<comment type="caution">
    <text evidence="2">The sequence shown here is derived from an EMBL/GenBank/DDBJ whole genome shotgun (WGS) entry which is preliminary data.</text>
</comment>
<protein>
    <recommendedName>
        <fullName evidence="4">Lipoprotein</fullName>
    </recommendedName>
</protein>
<gene>
    <name evidence="2" type="ORF">CLMAG_38740</name>
</gene>
<evidence type="ECO:0000256" key="1">
    <source>
        <dbReference type="SAM" id="SignalP"/>
    </source>
</evidence>
<reference evidence="2 3" key="1">
    <citation type="submission" date="2016-04" db="EMBL/GenBank/DDBJ databases">
        <title>Genome sequence of Clostridium magnum DSM 2767.</title>
        <authorList>
            <person name="Poehlein A."/>
            <person name="Uhlig R."/>
            <person name="Fischer R."/>
            <person name="Bahl H."/>
            <person name="Daniel R."/>
        </authorList>
    </citation>
    <scope>NUCLEOTIDE SEQUENCE [LARGE SCALE GENOMIC DNA]</scope>
    <source>
        <strain evidence="2 3">DSM 2767</strain>
    </source>
</reference>
<dbReference type="PATRIC" id="fig|1121326.3.peg.3921"/>
<dbReference type="OrthoDB" id="1706091at2"/>
<organism evidence="2 3">
    <name type="scientific">Clostridium magnum DSM 2767</name>
    <dbReference type="NCBI Taxonomy" id="1121326"/>
    <lineage>
        <taxon>Bacteria</taxon>
        <taxon>Bacillati</taxon>
        <taxon>Bacillota</taxon>
        <taxon>Clostridia</taxon>
        <taxon>Eubacteriales</taxon>
        <taxon>Clostridiaceae</taxon>
        <taxon>Clostridium</taxon>
    </lineage>
</organism>
<dbReference type="AlphaFoldDB" id="A0A162S9Y4"/>